<keyword evidence="5 10" id="KW-0119">Carbohydrate metabolism</keyword>
<feature type="binding site" evidence="9">
    <location>
        <position position="346"/>
    </location>
    <ligand>
        <name>substrate</name>
    </ligand>
</feature>
<dbReference type="PRINTS" id="PR00842">
    <property type="entry name" value="GLHYDLASE14B"/>
</dbReference>
<evidence type="ECO:0000256" key="5">
    <source>
        <dbReference type="ARBA" id="ARBA00023277"/>
    </source>
</evidence>
<evidence type="ECO:0000256" key="3">
    <source>
        <dbReference type="ARBA" id="ARBA00012594"/>
    </source>
</evidence>
<name>A0A8T0IHI6_CERPU</name>
<dbReference type="InterPro" id="IPR018238">
    <property type="entry name" value="Glyco_hydro_14_CS"/>
</dbReference>
<feature type="active site" description="Proton donor" evidence="8">
    <location>
        <position position="193"/>
    </location>
</feature>
<feature type="binding site" evidence="9">
    <location>
        <position position="423"/>
    </location>
    <ligand>
        <name>substrate</name>
    </ligand>
</feature>
<evidence type="ECO:0000256" key="4">
    <source>
        <dbReference type="ARBA" id="ARBA00022801"/>
    </source>
</evidence>
<dbReference type="PANTHER" id="PTHR31352">
    <property type="entry name" value="BETA-AMYLASE 1, CHLOROPLASTIC"/>
    <property type="match status" value="1"/>
</dbReference>
<gene>
    <name evidence="11" type="ORF">KC19_3G048300</name>
</gene>
<dbReference type="GO" id="GO:0016161">
    <property type="term" value="F:beta-amylase activity"/>
    <property type="evidence" value="ECO:0007669"/>
    <property type="project" value="UniProtKB-EC"/>
</dbReference>
<dbReference type="EC" id="3.2.1.2" evidence="3 10"/>
<evidence type="ECO:0000256" key="7">
    <source>
        <dbReference type="ARBA" id="ARBA00023326"/>
    </source>
</evidence>
<keyword evidence="12" id="KW-1185">Reference proteome</keyword>
<dbReference type="Proteomes" id="UP000822688">
    <property type="component" value="Chromosome 3"/>
</dbReference>
<dbReference type="AlphaFoldDB" id="A0A8T0IHI6"/>
<dbReference type="GO" id="GO:0000272">
    <property type="term" value="P:polysaccharide catabolic process"/>
    <property type="evidence" value="ECO:0007669"/>
    <property type="project" value="UniProtKB-KW"/>
</dbReference>
<feature type="binding site" evidence="9">
    <location>
        <begin position="389"/>
        <end position="390"/>
    </location>
    <ligand>
        <name>substrate</name>
    </ligand>
</feature>
<dbReference type="EMBL" id="CM026423">
    <property type="protein sequence ID" value="KAG0582277.1"/>
    <property type="molecule type" value="Genomic_DNA"/>
</dbReference>
<feature type="binding site" evidence="9">
    <location>
        <position position="108"/>
    </location>
    <ligand>
        <name>substrate</name>
    </ligand>
</feature>
<evidence type="ECO:0000313" key="12">
    <source>
        <dbReference type="Proteomes" id="UP000822688"/>
    </source>
</evidence>
<evidence type="ECO:0000256" key="9">
    <source>
        <dbReference type="PIRSR" id="PIRSR601554-2"/>
    </source>
</evidence>
<feature type="active site" description="Proton acceptor" evidence="8">
    <location>
        <position position="388"/>
    </location>
</feature>
<feature type="binding site" evidence="9">
    <location>
        <position position="100"/>
    </location>
    <ligand>
        <name>substrate</name>
    </ligand>
</feature>
<dbReference type="PROSITE" id="PS00506">
    <property type="entry name" value="BETA_AMYLASE_1"/>
    <property type="match status" value="1"/>
</dbReference>
<evidence type="ECO:0000256" key="10">
    <source>
        <dbReference type="RuleBase" id="RU000509"/>
    </source>
</evidence>
<proteinExistence type="inferred from homology"/>
<dbReference type="InterPro" id="IPR001371">
    <property type="entry name" value="Glyco_hydro_14B_pln"/>
</dbReference>
<comment type="similarity">
    <text evidence="2 10">Belongs to the glycosyl hydrolase 14 family.</text>
</comment>
<feature type="binding site" evidence="9">
    <location>
        <position position="304"/>
    </location>
    <ligand>
        <name>substrate</name>
    </ligand>
</feature>
<dbReference type="PANTHER" id="PTHR31352:SF47">
    <property type="entry name" value="BETA-AMYLASE 7"/>
    <property type="match status" value="1"/>
</dbReference>
<organism evidence="11 12">
    <name type="scientific">Ceratodon purpureus</name>
    <name type="common">Fire moss</name>
    <name type="synonym">Dicranum purpureum</name>
    <dbReference type="NCBI Taxonomy" id="3225"/>
    <lineage>
        <taxon>Eukaryota</taxon>
        <taxon>Viridiplantae</taxon>
        <taxon>Streptophyta</taxon>
        <taxon>Embryophyta</taxon>
        <taxon>Bryophyta</taxon>
        <taxon>Bryophytina</taxon>
        <taxon>Bryopsida</taxon>
        <taxon>Dicranidae</taxon>
        <taxon>Pseudoditrichales</taxon>
        <taxon>Ditrichaceae</taxon>
        <taxon>Ceratodon</taxon>
    </lineage>
</organism>
<keyword evidence="6 10" id="KW-0326">Glycosidase</keyword>
<feature type="binding site" evidence="9">
    <location>
        <position position="299"/>
    </location>
    <ligand>
        <name>substrate</name>
    </ligand>
</feature>
<comment type="catalytic activity">
    <reaction evidence="1 10">
        <text>Hydrolysis of (1-&gt;4)-alpha-D-glucosidic linkages in polysaccharides so as to remove successive maltose units from the non-reducing ends of the chains.</text>
        <dbReference type="EC" id="3.2.1.2"/>
    </reaction>
</comment>
<dbReference type="Pfam" id="PF01373">
    <property type="entry name" value="Glyco_hydro_14"/>
    <property type="match status" value="1"/>
</dbReference>
<evidence type="ECO:0000313" key="11">
    <source>
        <dbReference type="EMBL" id="KAG0582277.1"/>
    </source>
</evidence>
<evidence type="ECO:0000256" key="1">
    <source>
        <dbReference type="ARBA" id="ARBA00000546"/>
    </source>
</evidence>
<feature type="binding site" evidence="9">
    <location>
        <position position="60"/>
    </location>
    <ligand>
        <name>substrate</name>
    </ligand>
</feature>
<evidence type="ECO:0000256" key="2">
    <source>
        <dbReference type="ARBA" id="ARBA00005652"/>
    </source>
</evidence>
<dbReference type="SUPFAM" id="SSF51445">
    <property type="entry name" value="(Trans)glycosidases"/>
    <property type="match status" value="1"/>
</dbReference>
<keyword evidence="4 10" id="KW-0378">Hydrolase</keyword>
<sequence>MAISEAEQPESPYSGTPYIPVYVMLPLGTISMDNKLAEPENLRKELETLKSVGTDGVMVDCWWGIVEGTSPLVYDWSAYRQLFTMIRDTTLKLQVVMSFHQCGGNVGDDVFIPLPKWVLNVGRENPDIFFTNRGGVRNPESLSFGIDDEPVLEGRTALEVYYDFMQSFRKELQEFLEDGTITEIEVGLGPCGELRYPSYPETQGWKYPGTGEFQCWDKYLLKSLKNAADMRGHPEWGVGPSDAGHYNCMPDESDFFRGGYKTSYGDFFLTWYSESLIEHGDNVLTVARHALGNMKLAAKVSGIHWWYKTRSHAAELAAGFYNQSSRCGYTPIAKMLATHKAAFNFTCIELRTAEQNTLFPEAQSDPESLVYQVLQAAWAVQGVEVACENALPCYKRSGYDQILAQAKPKGYTKHSLVAFTYLRLTPELLEEQNLREFTRFVHQLHGTSMPSILNEGSC</sequence>
<evidence type="ECO:0000256" key="8">
    <source>
        <dbReference type="PIRSR" id="PIRSR601554-1"/>
    </source>
</evidence>
<reference evidence="11" key="1">
    <citation type="submission" date="2020-06" db="EMBL/GenBank/DDBJ databases">
        <title>WGS assembly of Ceratodon purpureus strain R40.</title>
        <authorList>
            <person name="Carey S.B."/>
            <person name="Jenkins J."/>
            <person name="Shu S."/>
            <person name="Lovell J.T."/>
            <person name="Sreedasyam A."/>
            <person name="Maumus F."/>
            <person name="Tiley G.P."/>
            <person name="Fernandez-Pozo N."/>
            <person name="Barry K."/>
            <person name="Chen C."/>
            <person name="Wang M."/>
            <person name="Lipzen A."/>
            <person name="Daum C."/>
            <person name="Saski C.A."/>
            <person name="Payton A.C."/>
            <person name="Mcbreen J.C."/>
            <person name="Conrad R.E."/>
            <person name="Kollar L.M."/>
            <person name="Olsson S."/>
            <person name="Huttunen S."/>
            <person name="Landis J.B."/>
            <person name="Wickett N.J."/>
            <person name="Johnson M.G."/>
            <person name="Rensing S.A."/>
            <person name="Grimwood J."/>
            <person name="Schmutz J."/>
            <person name="Mcdaniel S.F."/>
        </authorList>
    </citation>
    <scope>NUCLEOTIDE SEQUENCE</scope>
    <source>
        <strain evidence="11">R40</strain>
    </source>
</reference>
<dbReference type="InterPro" id="IPR001554">
    <property type="entry name" value="Glyco_hydro_14"/>
</dbReference>
<dbReference type="Gene3D" id="3.20.20.80">
    <property type="entry name" value="Glycosidases"/>
    <property type="match status" value="1"/>
</dbReference>
<dbReference type="InterPro" id="IPR017853">
    <property type="entry name" value="GH"/>
</dbReference>
<protein>
    <recommendedName>
        <fullName evidence="3 10">Beta-amylase</fullName>
        <ecNumber evidence="3 10">3.2.1.2</ecNumber>
    </recommendedName>
</protein>
<accession>A0A8T0IHI6</accession>
<evidence type="ECO:0000256" key="6">
    <source>
        <dbReference type="ARBA" id="ARBA00023295"/>
    </source>
</evidence>
<comment type="caution">
    <text evidence="11">The sequence shown here is derived from an EMBL/GenBank/DDBJ whole genome shotgun (WGS) entry which is preliminary data.</text>
</comment>
<keyword evidence="7 10" id="KW-0624">Polysaccharide degradation</keyword>
<dbReference type="PRINTS" id="PR00750">
    <property type="entry name" value="BETAAMYLASE"/>
</dbReference>